<organism evidence="1 2">
    <name type="scientific">Dactylosporangium cerinum</name>
    <dbReference type="NCBI Taxonomy" id="1434730"/>
    <lineage>
        <taxon>Bacteria</taxon>
        <taxon>Bacillati</taxon>
        <taxon>Actinomycetota</taxon>
        <taxon>Actinomycetes</taxon>
        <taxon>Micromonosporales</taxon>
        <taxon>Micromonosporaceae</taxon>
        <taxon>Dactylosporangium</taxon>
    </lineage>
</organism>
<comment type="caution">
    <text evidence="1">The sequence shown here is derived from an EMBL/GenBank/DDBJ whole genome shotgun (WGS) entry which is preliminary data.</text>
</comment>
<dbReference type="Gene3D" id="1.25.40.10">
    <property type="entry name" value="Tetratricopeptide repeat domain"/>
    <property type="match status" value="1"/>
</dbReference>
<keyword evidence="2" id="KW-1185">Reference proteome</keyword>
<name>A0ABV9WHE3_9ACTN</name>
<dbReference type="Proteomes" id="UP001595912">
    <property type="component" value="Unassembled WGS sequence"/>
</dbReference>
<dbReference type="SUPFAM" id="SSF48452">
    <property type="entry name" value="TPR-like"/>
    <property type="match status" value="1"/>
</dbReference>
<proteinExistence type="predicted"/>
<dbReference type="RefSeq" id="WP_380128131.1">
    <property type="nucleotide sequence ID" value="NZ_JBHSIU010000126.1"/>
</dbReference>
<dbReference type="InterPro" id="IPR011990">
    <property type="entry name" value="TPR-like_helical_dom_sf"/>
</dbReference>
<protein>
    <submittedName>
        <fullName evidence="1">Uncharacterized protein</fullName>
    </submittedName>
</protein>
<reference evidence="2" key="1">
    <citation type="journal article" date="2019" name="Int. J. Syst. Evol. Microbiol.">
        <title>The Global Catalogue of Microorganisms (GCM) 10K type strain sequencing project: providing services to taxonomists for standard genome sequencing and annotation.</title>
        <authorList>
            <consortium name="The Broad Institute Genomics Platform"/>
            <consortium name="The Broad Institute Genome Sequencing Center for Infectious Disease"/>
            <person name="Wu L."/>
            <person name="Ma J."/>
        </authorList>
    </citation>
    <scope>NUCLEOTIDE SEQUENCE [LARGE SCALE GENOMIC DNA]</scope>
    <source>
        <strain evidence="2">CGMCC 4.7152</strain>
    </source>
</reference>
<evidence type="ECO:0000313" key="1">
    <source>
        <dbReference type="EMBL" id="MFC5007490.1"/>
    </source>
</evidence>
<evidence type="ECO:0000313" key="2">
    <source>
        <dbReference type="Proteomes" id="UP001595912"/>
    </source>
</evidence>
<sequence>MTAVCIAADLAEHGGDDAYVVELLAGPLGGVDPATACPDHLLIRAAVLYARAVDPAPDPAPVATSGASSGPVADDVAWARYAYRAARALYGIDHSTALEATETLALVLASRDQHSEAYALRRDVIQLHLDRGDVDAHLEARITLAAHLHDMGRCGEAIRDAIAAWQQWSTRHDPADPVSEPMALHVASMLLACGRTDEAVAVIDAADLHLGADTDAAGAVSGARDEFLAMFAASQIVHRVVCARRLNHALIAAAAAVGDDRGA</sequence>
<accession>A0ABV9WHE3</accession>
<dbReference type="EMBL" id="JBHSIU010000126">
    <property type="protein sequence ID" value="MFC5007490.1"/>
    <property type="molecule type" value="Genomic_DNA"/>
</dbReference>
<gene>
    <name evidence="1" type="ORF">ACFPIJ_57990</name>
</gene>